<sequence length="59" mass="6634">MLTNELREIFADAYTQGHKDGCDGLYLCPYFALEQLIKAKEASLNLTQSMPADDDQSLH</sequence>
<organism evidence="1 2">
    <name type="scientific">Rheinheimera soli</name>
    <dbReference type="NCBI Taxonomy" id="443616"/>
    <lineage>
        <taxon>Bacteria</taxon>
        <taxon>Pseudomonadati</taxon>
        <taxon>Pseudomonadota</taxon>
        <taxon>Gammaproteobacteria</taxon>
        <taxon>Chromatiales</taxon>
        <taxon>Chromatiaceae</taxon>
        <taxon>Rheinheimera</taxon>
    </lineage>
</organism>
<dbReference type="EMBL" id="JAVDWR010000037">
    <property type="protein sequence ID" value="MDR7123140.1"/>
    <property type="molecule type" value="Genomic_DNA"/>
</dbReference>
<evidence type="ECO:0000313" key="2">
    <source>
        <dbReference type="Proteomes" id="UP001257909"/>
    </source>
</evidence>
<dbReference type="Proteomes" id="UP001257909">
    <property type="component" value="Unassembled WGS sequence"/>
</dbReference>
<comment type="caution">
    <text evidence="1">The sequence shown here is derived from an EMBL/GenBank/DDBJ whole genome shotgun (WGS) entry which is preliminary data.</text>
</comment>
<gene>
    <name evidence="1" type="ORF">J2W69_004123</name>
</gene>
<protein>
    <submittedName>
        <fullName evidence="1">Uncharacterized protein</fullName>
    </submittedName>
</protein>
<keyword evidence="2" id="KW-1185">Reference proteome</keyword>
<accession>A0ABU1W598</accession>
<evidence type="ECO:0000313" key="1">
    <source>
        <dbReference type="EMBL" id="MDR7123140.1"/>
    </source>
</evidence>
<reference evidence="1 2" key="1">
    <citation type="submission" date="2023-07" db="EMBL/GenBank/DDBJ databases">
        <title>Sorghum-associated microbial communities from plants grown in Nebraska, USA.</title>
        <authorList>
            <person name="Schachtman D."/>
        </authorList>
    </citation>
    <scope>NUCLEOTIDE SEQUENCE [LARGE SCALE GENOMIC DNA]</scope>
    <source>
        <strain evidence="1 2">4138</strain>
    </source>
</reference>
<name>A0ABU1W598_9GAMM</name>
<proteinExistence type="predicted"/>
<dbReference type="RefSeq" id="WP_310282022.1">
    <property type="nucleotide sequence ID" value="NZ_JAVDWR010000037.1"/>
</dbReference>